<dbReference type="GO" id="GO:0003735">
    <property type="term" value="F:structural constituent of ribosome"/>
    <property type="evidence" value="ECO:0007669"/>
    <property type="project" value="TreeGrafter"/>
</dbReference>
<organism evidence="1 2">
    <name type="scientific">Aphidius gifuensis</name>
    <name type="common">Parasitoid wasp</name>
    <dbReference type="NCBI Taxonomy" id="684658"/>
    <lineage>
        <taxon>Eukaryota</taxon>
        <taxon>Metazoa</taxon>
        <taxon>Ecdysozoa</taxon>
        <taxon>Arthropoda</taxon>
        <taxon>Hexapoda</taxon>
        <taxon>Insecta</taxon>
        <taxon>Pterygota</taxon>
        <taxon>Neoptera</taxon>
        <taxon>Endopterygota</taxon>
        <taxon>Hymenoptera</taxon>
        <taxon>Apocrita</taxon>
        <taxon>Ichneumonoidea</taxon>
        <taxon>Braconidae</taxon>
        <taxon>Aphidiinae</taxon>
        <taxon>Aphidius</taxon>
    </lineage>
</organism>
<dbReference type="Proteomes" id="UP000639338">
    <property type="component" value="Unassembled WGS sequence"/>
</dbReference>
<dbReference type="GO" id="GO:0005763">
    <property type="term" value="C:mitochondrial small ribosomal subunit"/>
    <property type="evidence" value="ECO:0007669"/>
    <property type="project" value="TreeGrafter"/>
</dbReference>
<dbReference type="EMBL" id="JACMRX010000006">
    <property type="protein sequence ID" value="KAF7987905.1"/>
    <property type="molecule type" value="Genomic_DNA"/>
</dbReference>
<proteinExistence type="predicted"/>
<dbReference type="PANTHER" id="PTHR13071:SF4">
    <property type="entry name" value="SMALL RIBOSOMAL SUBUNIT PROTEIN MS22"/>
    <property type="match status" value="1"/>
</dbReference>
<evidence type="ECO:0008006" key="3">
    <source>
        <dbReference type="Google" id="ProtNLM"/>
    </source>
</evidence>
<gene>
    <name evidence="1" type="ORF">HCN44_003768</name>
</gene>
<protein>
    <recommendedName>
        <fullName evidence="3">28S ribosomal protein S22, mitochondrial</fullName>
    </recommendedName>
</protein>
<name>A0A835CPA8_APHGI</name>
<accession>A0A835CPA8</accession>
<dbReference type="InterPro" id="IPR019374">
    <property type="entry name" value="Ribosomal_mS22"/>
</dbReference>
<evidence type="ECO:0000313" key="1">
    <source>
        <dbReference type="EMBL" id="KAF7987905.1"/>
    </source>
</evidence>
<evidence type="ECO:0000313" key="2">
    <source>
        <dbReference type="Proteomes" id="UP000639338"/>
    </source>
</evidence>
<sequence>MFTRNSQLILRRLTFNPLTRQCKYNSQSSEAEQNDPAPYFFNNEIQNILRTITRPDPKKVFRTRKDGTKIYDPEYKFMTDEQLEKARKKSAEKCYEKLQMPPVLKQRPDIDRVFSKDPELQGHDECRYVFTDITFGINDSDRLIVVRDTDGKLREADWNERFRMNQIYFPTEGREIATPKMFQQENLDVIIKKEEYEYILDRACIQFEPNDPEYLRVTGSVYDAINNEKHFDKLLSTRHYGPLVFNLVWKKNIDSLLYDYIQKGNIDDANLLVKLYHRVHPSSKSAEVVGNNDDPLGVIQSFIELDSSMRGKLQAILESYKEIVISQKKLQEGIDKAHGRE</sequence>
<reference evidence="1 2" key="1">
    <citation type="submission" date="2020-08" db="EMBL/GenBank/DDBJ databases">
        <title>Aphidius gifuensis genome sequencing and assembly.</title>
        <authorList>
            <person name="Du Z."/>
        </authorList>
    </citation>
    <scope>NUCLEOTIDE SEQUENCE [LARGE SCALE GENOMIC DNA]</scope>
    <source>
        <strain evidence="1">YNYX2018</strain>
        <tissue evidence="1">Adults</tissue>
    </source>
</reference>
<dbReference type="PANTHER" id="PTHR13071">
    <property type="entry name" value="MITOCHONDRIAL 28S RIBOSOMAL PROTEIN S22"/>
    <property type="match status" value="1"/>
</dbReference>
<keyword evidence="2" id="KW-1185">Reference proteome</keyword>
<dbReference type="OrthoDB" id="10052321at2759"/>
<comment type="caution">
    <text evidence="1">The sequence shown here is derived from an EMBL/GenBank/DDBJ whole genome shotgun (WGS) entry which is preliminary data.</text>
</comment>
<dbReference type="Pfam" id="PF10245">
    <property type="entry name" value="MRP-S22"/>
    <property type="match status" value="1"/>
</dbReference>
<dbReference type="AlphaFoldDB" id="A0A835CPA8"/>